<organism evidence="7 8">
    <name type="scientific">Thermotoga petrophila</name>
    <dbReference type="NCBI Taxonomy" id="93929"/>
    <lineage>
        <taxon>Bacteria</taxon>
        <taxon>Thermotogati</taxon>
        <taxon>Thermotogota</taxon>
        <taxon>Thermotogae</taxon>
        <taxon>Thermotogales</taxon>
        <taxon>Thermotogaceae</taxon>
        <taxon>Thermotoga</taxon>
    </lineage>
</organism>
<dbReference type="Pfam" id="PF10588">
    <property type="entry name" value="NADH-G_4Fe-4S_3"/>
    <property type="match status" value="1"/>
</dbReference>
<dbReference type="PANTHER" id="PTHR11615">
    <property type="entry name" value="NITRATE, FORMATE, IRON DEHYDROGENASE"/>
    <property type="match status" value="1"/>
</dbReference>
<dbReference type="Pfam" id="PF13510">
    <property type="entry name" value="Fer2_4"/>
    <property type="match status" value="1"/>
</dbReference>
<keyword evidence="3" id="KW-0479">Metal-binding</keyword>
<dbReference type="Pfam" id="PF02256">
    <property type="entry name" value="Fe_hyd_SSU"/>
    <property type="match status" value="1"/>
</dbReference>
<dbReference type="Gene3D" id="3.10.20.740">
    <property type="match status" value="1"/>
</dbReference>
<dbReference type="GO" id="GO:0051539">
    <property type="term" value="F:4 iron, 4 sulfur cluster binding"/>
    <property type="evidence" value="ECO:0007669"/>
    <property type="project" value="UniProtKB-KW"/>
</dbReference>
<gene>
    <name evidence="7" type="ORF">XD57_0098</name>
</gene>
<accession>A0A101ERY8</accession>
<protein>
    <submittedName>
        <fullName evidence="7">Fe-hydrogenase, subunit alpha</fullName>
    </submittedName>
</protein>
<evidence type="ECO:0000256" key="1">
    <source>
        <dbReference type="ARBA" id="ARBA00001966"/>
    </source>
</evidence>
<dbReference type="SMART" id="SM00902">
    <property type="entry name" value="Fe_hyd_SSU"/>
    <property type="match status" value="1"/>
</dbReference>
<dbReference type="PROSITE" id="PS51085">
    <property type="entry name" value="2FE2S_FER_2"/>
    <property type="match status" value="1"/>
</dbReference>
<dbReference type="PROSITE" id="PS00641">
    <property type="entry name" value="COMPLEX1_75K_1"/>
    <property type="match status" value="1"/>
</dbReference>
<dbReference type="InterPro" id="IPR000283">
    <property type="entry name" value="NADH_UbQ_OxRdtase_75kDa_su_CS"/>
</dbReference>
<evidence type="ECO:0000256" key="5">
    <source>
        <dbReference type="ARBA" id="ARBA00023004"/>
    </source>
</evidence>
<evidence type="ECO:0000256" key="3">
    <source>
        <dbReference type="ARBA" id="ARBA00022723"/>
    </source>
</evidence>
<keyword evidence="2" id="KW-0004">4Fe-4S</keyword>
<dbReference type="Pfam" id="PF02906">
    <property type="entry name" value="Fe_hyd_lg_C"/>
    <property type="match status" value="1"/>
</dbReference>
<dbReference type="CDD" id="cd00207">
    <property type="entry name" value="fer2"/>
    <property type="match status" value="1"/>
</dbReference>
<dbReference type="AlphaFoldDB" id="A0A101ERY8"/>
<dbReference type="GO" id="GO:0008137">
    <property type="term" value="F:NADH dehydrogenase (ubiquinone) activity"/>
    <property type="evidence" value="ECO:0007669"/>
    <property type="project" value="InterPro"/>
</dbReference>
<dbReference type="EMBL" id="LGFG01000003">
    <property type="protein sequence ID" value="KUK23802.1"/>
    <property type="molecule type" value="Genomic_DNA"/>
</dbReference>
<dbReference type="PROSITE" id="PS00198">
    <property type="entry name" value="4FE4S_FER_1"/>
    <property type="match status" value="1"/>
</dbReference>
<comment type="cofactor">
    <cofactor evidence="1">
        <name>[4Fe-4S] cluster</name>
        <dbReference type="ChEBI" id="CHEBI:49883"/>
    </cofactor>
</comment>
<evidence type="ECO:0000313" key="8">
    <source>
        <dbReference type="Proteomes" id="UP000058636"/>
    </source>
</evidence>
<dbReference type="SUPFAM" id="SSF54862">
    <property type="entry name" value="4Fe-4S ferredoxins"/>
    <property type="match status" value="1"/>
</dbReference>
<dbReference type="InterPro" id="IPR019574">
    <property type="entry name" value="NADH_UbQ_OxRdtase_Gsu_4Fe4S-bd"/>
</dbReference>
<dbReference type="SUPFAM" id="SSF54292">
    <property type="entry name" value="2Fe-2S ferredoxin-like"/>
    <property type="match status" value="1"/>
</dbReference>
<dbReference type="GO" id="GO:0046872">
    <property type="term" value="F:metal ion binding"/>
    <property type="evidence" value="ECO:0007669"/>
    <property type="project" value="UniProtKB-KW"/>
</dbReference>
<dbReference type="FunFam" id="3.30.70.20:FF:000035">
    <property type="entry name" value="Iron hydrogenase 1"/>
    <property type="match status" value="1"/>
</dbReference>
<dbReference type="GO" id="GO:0042773">
    <property type="term" value="P:ATP synthesis coupled electron transport"/>
    <property type="evidence" value="ECO:0007669"/>
    <property type="project" value="InterPro"/>
</dbReference>
<name>A0A101ERY8_9THEM</name>
<dbReference type="CDD" id="cd02980">
    <property type="entry name" value="TRX_Fd_family"/>
    <property type="match status" value="1"/>
</dbReference>
<reference evidence="7 8" key="1">
    <citation type="journal article" date="2015" name="MBio">
        <title>Genome-Resolved Metagenomic Analysis Reveals Roles for Candidate Phyla and Other Microbial Community Members in Biogeochemical Transformations in Oil Reservoirs.</title>
        <authorList>
            <person name="Hu P."/>
            <person name="Tom L."/>
            <person name="Singh A."/>
            <person name="Thomas B.C."/>
            <person name="Baker B.J."/>
            <person name="Piceno Y.M."/>
            <person name="Andersen G.L."/>
            <person name="Banfield J.F."/>
        </authorList>
    </citation>
    <scope>NUCLEOTIDE SEQUENCE [LARGE SCALE GENOMIC DNA]</scope>
    <source>
        <strain evidence="7">46_26</strain>
    </source>
</reference>
<dbReference type="SMART" id="SM00929">
    <property type="entry name" value="NADH-G_4Fe-4S_3"/>
    <property type="match status" value="1"/>
</dbReference>
<evidence type="ECO:0000256" key="6">
    <source>
        <dbReference type="ARBA" id="ARBA00023014"/>
    </source>
</evidence>
<dbReference type="InterPro" id="IPR004108">
    <property type="entry name" value="Fe_hydrogenase_lsu_C"/>
</dbReference>
<dbReference type="Gene3D" id="3.30.70.20">
    <property type="match status" value="1"/>
</dbReference>
<dbReference type="SUPFAM" id="SSF53920">
    <property type="entry name" value="Fe-only hydrogenase"/>
    <property type="match status" value="1"/>
</dbReference>
<evidence type="ECO:0000256" key="2">
    <source>
        <dbReference type="ARBA" id="ARBA00022485"/>
    </source>
</evidence>
<dbReference type="InterPro" id="IPR036010">
    <property type="entry name" value="2Fe-2S_ferredoxin-like_sf"/>
</dbReference>
<dbReference type="Gene3D" id="3.40.30.10">
    <property type="entry name" value="Glutaredoxin"/>
    <property type="match status" value="1"/>
</dbReference>
<dbReference type="Pfam" id="PF12838">
    <property type="entry name" value="Fer4_7"/>
    <property type="match status" value="1"/>
</dbReference>
<dbReference type="Gene3D" id="3.40.50.1780">
    <property type="match status" value="1"/>
</dbReference>
<sequence>MKIYVDGKEVIINDNERNLLEALKNVGIEIPNLCYLSEASIYGACRMCLVEIDGQITTSCTLKPYEGMKVKTNTPEIYEMRRNILELILATHNRDCTTCDRNGSCKLQKYAEDFGIRKIRFEALKKEHVRDESAPVVRDTSKCILCGDCVRVCEEIQGVGVIEFAKRGFESVVTTAFNTPLIETECVLCGQCVAYCPTGALSIRNDIDKLIEALESDKIVIGMIAPAVRAAIQEEFGIDEDVAMAEKLVSFLKTIGFDRVFDVSFGADLVAYEEAHEFYERLKKGERLPQFTSCCPAWVKHAEHTYPQYLQNLSSVKSPQQALGTVIKKIYARKLGVPEEKIFLVSFMPCTAKKFEAEREEHKGIVDIVLTTRELAQLIKMSRIDINRIEPQPFDRPYGVSSQAGLGFGKAGGVFSCVLSVLNEEIGIEKVDVKSPEDGIRVAEVTLKDGTSFKGAVIYGLGKVKKFLEERKDVEIIEVMACNYGCVGGGGQPYPNDSRIREHRAKVLRDTMGIKSLLTPVENLFLMKLYEEDLKDEHTRHEILHTTYRPRRRYPEKDVEILPVPNGEKRTVKVCLGTSCYTKGSYEILKKLVDYVKENDMEGKIEVLGTFCVENCGASPNVIVDDKIIGGATFEKVLEELSKNG</sequence>
<dbReference type="InterPro" id="IPR009016">
    <property type="entry name" value="Fe_hydrogenase"/>
</dbReference>
<evidence type="ECO:0000313" key="7">
    <source>
        <dbReference type="EMBL" id="KUK23802.1"/>
    </source>
</evidence>
<dbReference type="SUPFAM" id="SSF52833">
    <property type="entry name" value="Thioredoxin-like"/>
    <property type="match status" value="1"/>
</dbReference>
<dbReference type="GO" id="GO:0016491">
    <property type="term" value="F:oxidoreductase activity"/>
    <property type="evidence" value="ECO:0007669"/>
    <property type="project" value="InterPro"/>
</dbReference>
<dbReference type="InterPro" id="IPR001041">
    <property type="entry name" value="2Fe-2S_ferredoxin-type"/>
</dbReference>
<dbReference type="InterPro" id="IPR050340">
    <property type="entry name" value="Cytosolic_Fe-S_CAF"/>
</dbReference>
<dbReference type="InterPro" id="IPR036249">
    <property type="entry name" value="Thioredoxin-like_sf"/>
</dbReference>
<keyword evidence="5" id="KW-0408">Iron</keyword>
<evidence type="ECO:0000256" key="4">
    <source>
        <dbReference type="ARBA" id="ARBA00022737"/>
    </source>
</evidence>
<dbReference type="GO" id="GO:0016020">
    <property type="term" value="C:membrane"/>
    <property type="evidence" value="ECO:0007669"/>
    <property type="project" value="InterPro"/>
</dbReference>
<dbReference type="PROSITE" id="PS51379">
    <property type="entry name" value="4FE4S_FER_2"/>
    <property type="match status" value="2"/>
</dbReference>
<dbReference type="FunFam" id="3.10.20.740:FF:000008">
    <property type="entry name" value="Periplasmic [Fe] hydrogenase 1"/>
    <property type="match status" value="1"/>
</dbReference>
<keyword evidence="6" id="KW-0411">Iron-sulfur</keyword>
<dbReference type="Proteomes" id="UP000058636">
    <property type="component" value="Unassembled WGS sequence"/>
</dbReference>
<dbReference type="Gene3D" id="3.40.950.10">
    <property type="entry name" value="Fe-only Hydrogenase (Larger Subunit), Chain L, domain 3"/>
    <property type="match status" value="1"/>
</dbReference>
<comment type="caution">
    <text evidence="7">The sequence shown here is derived from an EMBL/GenBank/DDBJ whole genome shotgun (WGS) entry which is preliminary data.</text>
</comment>
<dbReference type="PROSITE" id="PS51839">
    <property type="entry name" value="4FE4S_HC3"/>
    <property type="match status" value="1"/>
</dbReference>
<dbReference type="InterPro" id="IPR017900">
    <property type="entry name" value="4Fe4S_Fe_S_CS"/>
</dbReference>
<dbReference type="InterPro" id="IPR017896">
    <property type="entry name" value="4Fe4S_Fe-S-bd"/>
</dbReference>
<proteinExistence type="predicted"/>
<dbReference type="PATRIC" id="fig|93930.3.peg.563"/>
<keyword evidence="4" id="KW-0677">Repeat</keyword>
<dbReference type="InterPro" id="IPR003149">
    <property type="entry name" value="Fe_hydrogenase_ssu"/>
</dbReference>
<dbReference type="Pfam" id="PF01257">
    <property type="entry name" value="2Fe-2S_thioredx"/>
    <property type="match status" value="1"/>
</dbReference>